<dbReference type="SUPFAM" id="SSF75217">
    <property type="entry name" value="alpha/beta knot"/>
    <property type="match status" value="1"/>
</dbReference>
<sequence>MNKPQVPDFLKNIRVVLARPSHPGNIGSAARAMKTMGLTKLYLVEPKTFPSAEADTLASGAVDVLENATVTSTLAEALAGVTVACALTSRRRELTTPLSTPRELAPDLIARATAGEQVALVFGNETFGLSIDEVEQCNRLMTIPGNPDYFSLNLAMAVQVLSYELFSHVDVGVDYLKTDAEAATHEEVDGFYGHLDETLEAIGYYRRRNGERLMRRLKTLFNRAQLQREEIDILRGMLKQMQRSAGGQSGTRSDPGEADENA</sequence>
<dbReference type="Pfam" id="PF00588">
    <property type="entry name" value="SpoU_methylase"/>
    <property type="match status" value="1"/>
</dbReference>
<dbReference type="Gene3D" id="1.10.8.590">
    <property type="match status" value="1"/>
</dbReference>
<comment type="function">
    <text evidence="5">Catalyzes the formation of 2'O-methylated cytidine (Cm32) or 2'O-methylated uridine (Um32) at position 32 in tRNA.</text>
</comment>
<dbReference type="InterPro" id="IPR029028">
    <property type="entry name" value="Alpha/beta_knot_MTases"/>
</dbReference>
<comment type="catalytic activity">
    <reaction evidence="5">
        <text>uridine(32) in tRNA + S-adenosyl-L-methionine = 2'-O-methyluridine(32) in tRNA + S-adenosyl-L-homocysteine + H(+)</text>
        <dbReference type="Rhea" id="RHEA:42936"/>
        <dbReference type="Rhea" id="RHEA-COMP:10107"/>
        <dbReference type="Rhea" id="RHEA-COMP:10290"/>
        <dbReference type="ChEBI" id="CHEBI:15378"/>
        <dbReference type="ChEBI" id="CHEBI:57856"/>
        <dbReference type="ChEBI" id="CHEBI:59789"/>
        <dbReference type="ChEBI" id="CHEBI:65315"/>
        <dbReference type="ChEBI" id="CHEBI:74478"/>
        <dbReference type="EC" id="2.1.1.200"/>
    </reaction>
</comment>
<dbReference type="PANTHER" id="PTHR42786:SF2">
    <property type="entry name" value="TRNA (CYTIDINE_URIDINE-2'-O-)-METHYLTRANSFERASE TRMJ"/>
    <property type="match status" value="1"/>
</dbReference>
<evidence type="ECO:0000256" key="2">
    <source>
        <dbReference type="ARBA" id="ARBA00022603"/>
    </source>
</evidence>
<keyword evidence="3 8" id="KW-0808">Transferase</keyword>
<evidence type="ECO:0000256" key="3">
    <source>
        <dbReference type="ARBA" id="ARBA00022679"/>
    </source>
</evidence>
<comment type="catalytic activity">
    <reaction evidence="5">
        <text>cytidine(32) in tRNA + S-adenosyl-L-methionine = 2'-O-methylcytidine(32) in tRNA + S-adenosyl-L-homocysteine + H(+)</text>
        <dbReference type="Rhea" id="RHEA:42932"/>
        <dbReference type="Rhea" id="RHEA-COMP:10288"/>
        <dbReference type="Rhea" id="RHEA-COMP:10289"/>
        <dbReference type="ChEBI" id="CHEBI:15378"/>
        <dbReference type="ChEBI" id="CHEBI:57856"/>
        <dbReference type="ChEBI" id="CHEBI:59789"/>
        <dbReference type="ChEBI" id="CHEBI:74495"/>
        <dbReference type="ChEBI" id="CHEBI:82748"/>
        <dbReference type="EC" id="2.1.1.200"/>
    </reaction>
</comment>
<keyword evidence="2 5" id="KW-0489">Methyltransferase</keyword>
<evidence type="ECO:0000256" key="6">
    <source>
        <dbReference type="SAM" id="MobiDB-lite"/>
    </source>
</evidence>
<comment type="subunit">
    <text evidence="5">Homodimer.</text>
</comment>
<comment type="subcellular location">
    <subcellularLocation>
        <location evidence="5">Cytoplasm</location>
    </subcellularLocation>
</comment>
<dbReference type="InterPro" id="IPR004384">
    <property type="entry name" value="RNA_MeTrfase_TrmJ/LasT"/>
</dbReference>
<evidence type="ECO:0000256" key="4">
    <source>
        <dbReference type="ARBA" id="ARBA00022691"/>
    </source>
</evidence>
<dbReference type="GO" id="GO:0160206">
    <property type="term" value="F:tRNA (cytidine(32)/uridine(32)-2'-O)-methyltransferase activity"/>
    <property type="evidence" value="ECO:0007669"/>
    <property type="project" value="UniProtKB-EC"/>
</dbReference>
<dbReference type="AlphaFoldDB" id="A0A345Y6E8"/>
<name>A0A345Y6E8_9NEIS</name>
<proteinExistence type="inferred from homology"/>
<reference evidence="8 9" key="1">
    <citation type="submission" date="2018-07" db="EMBL/GenBank/DDBJ databases">
        <title>Crenobacter cavernae sp. nov., isolated from a karst cave.</title>
        <authorList>
            <person name="Zhu H."/>
        </authorList>
    </citation>
    <scope>NUCLEOTIDE SEQUENCE [LARGE SCALE GENOMIC DNA]</scope>
    <source>
        <strain evidence="8 9">K1W11S-77</strain>
    </source>
</reference>
<dbReference type="GO" id="GO:0002128">
    <property type="term" value="P:tRNA nucleoside ribose methylation"/>
    <property type="evidence" value="ECO:0007669"/>
    <property type="project" value="TreeGrafter"/>
</dbReference>
<feature type="region of interest" description="Disordered" evidence="6">
    <location>
        <begin position="242"/>
        <end position="262"/>
    </location>
</feature>
<dbReference type="PIRSF" id="PIRSF004808">
    <property type="entry name" value="LasT"/>
    <property type="match status" value="1"/>
</dbReference>
<feature type="domain" description="tRNA/rRNA methyltransferase SpoU type" evidence="7">
    <location>
        <begin position="13"/>
        <end position="163"/>
    </location>
</feature>
<dbReference type="InterPro" id="IPR029026">
    <property type="entry name" value="tRNA_m1G_MTases_N"/>
</dbReference>
<keyword evidence="5" id="KW-0963">Cytoplasm</keyword>
<keyword evidence="4 5" id="KW-0949">S-adenosyl-L-methionine</keyword>
<evidence type="ECO:0000259" key="7">
    <source>
        <dbReference type="Pfam" id="PF00588"/>
    </source>
</evidence>
<dbReference type="OrthoDB" id="9806346at2"/>
<dbReference type="KEGG" id="ccah:DWG20_08655"/>
<dbReference type="EMBL" id="CP031337">
    <property type="protein sequence ID" value="AXK39500.1"/>
    <property type="molecule type" value="Genomic_DNA"/>
</dbReference>
<dbReference type="InterPro" id="IPR001537">
    <property type="entry name" value="SpoU_MeTrfase"/>
</dbReference>
<evidence type="ECO:0000313" key="8">
    <source>
        <dbReference type="EMBL" id="AXK39500.1"/>
    </source>
</evidence>
<dbReference type="PANTHER" id="PTHR42786">
    <property type="entry name" value="TRNA/RRNA METHYLTRANSFERASE"/>
    <property type="match status" value="1"/>
</dbReference>
<evidence type="ECO:0000256" key="5">
    <source>
        <dbReference type="RuleBase" id="RU362024"/>
    </source>
</evidence>
<evidence type="ECO:0000256" key="1">
    <source>
        <dbReference type="ARBA" id="ARBA00007228"/>
    </source>
</evidence>
<protein>
    <recommendedName>
        <fullName evidence="5">tRNA (cytidine/uridine-2'-O-)-methyltransferase TrmJ</fullName>
        <ecNumber evidence="5">2.1.1.200</ecNumber>
    </recommendedName>
    <alternativeName>
        <fullName evidence="5">tRNA (cytidine(32)/uridine(32)-2'-O)-methyltransferase</fullName>
    </alternativeName>
    <alternativeName>
        <fullName evidence="5">tRNA Cm32/Um32 methyltransferase</fullName>
    </alternativeName>
</protein>
<dbReference type="EC" id="2.1.1.200" evidence="5"/>
<dbReference type="RefSeq" id="WP_115433432.1">
    <property type="nucleotide sequence ID" value="NZ_CP031337.1"/>
</dbReference>
<dbReference type="Gene3D" id="3.40.1280.10">
    <property type="match status" value="1"/>
</dbReference>
<dbReference type="GO" id="GO:0106339">
    <property type="term" value="F:tRNA (cytidine(32)-2'-O)-methyltransferase activity"/>
    <property type="evidence" value="ECO:0007669"/>
    <property type="project" value="RHEA"/>
</dbReference>
<dbReference type="GO" id="GO:0003723">
    <property type="term" value="F:RNA binding"/>
    <property type="evidence" value="ECO:0007669"/>
    <property type="project" value="InterPro"/>
</dbReference>
<organism evidence="8 9">
    <name type="scientific">Crenobacter cavernae</name>
    <dbReference type="NCBI Taxonomy" id="2290923"/>
    <lineage>
        <taxon>Bacteria</taxon>
        <taxon>Pseudomonadati</taxon>
        <taxon>Pseudomonadota</taxon>
        <taxon>Betaproteobacteria</taxon>
        <taxon>Neisseriales</taxon>
        <taxon>Neisseriaceae</taxon>
        <taxon>Crenobacter</taxon>
    </lineage>
</organism>
<accession>A0A345Y6E8</accession>
<evidence type="ECO:0000313" key="9">
    <source>
        <dbReference type="Proteomes" id="UP000254537"/>
    </source>
</evidence>
<keyword evidence="5" id="KW-0819">tRNA processing</keyword>
<dbReference type="NCBIfam" id="TIGR00050">
    <property type="entry name" value="rRNA_methyl_1"/>
    <property type="match status" value="1"/>
</dbReference>
<dbReference type="GO" id="GO:0005829">
    <property type="term" value="C:cytosol"/>
    <property type="evidence" value="ECO:0007669"/>
    <property type="project" value="TreeGrafter"/>
</dbReference>
<dbReference type="CDD" id="cd18093">
    <property type="entry name" value="SpoU-like_TrmJ"/>
    <property type="match status" value="1"/>
</dbReference>
<dbReference type="Proteomes" id="UP000254537">
    <property type="component" value="Chromosome"/>
</dbReference>
<gene>
    <name evidence="5" type="primary">trmJ</name>
    <name evidence="8" type="ORF">DWG20_08655</name>
</gene>
<feature type="compositionally biased region" description="Polar residues" evidence="6">
    <location>
        <begin position="242"/>
        <end position="252"/>
    </location>
</feature>
<comment type="similarity">
    <text evidence="1">Belongs to the class IV-like SAM-binding methyltransferase superfamily. RNA methyltransferase TrmH family.</text>
</comment>